<dbReference type="InterPro" id="IPR021675">
    <property type="entry name" value="DUF3261"/>
</dbReference>
<proteinExistence type="predicted"/>
<feature type="chain" id="PRO_5046886936" description="DUF3261 domain-containing protein" evidence="1">
    <location>
        <begin position="20"/>
        <end position="197"/>
    </location>
</feature>
<name>A0ABN0T0Q1_9GAMM</name>
<organism evidence="2 3">
    <name type="scientific">Kangiella japonica</name>
    <dbReference type="NCBI Taxonomy" id="647384"/>
    <lineage>
        <taxon>Bacteria</taxon>
        <taxon>Pseudomonadati</taxon>
        <taxon>Pseudomonadota</taxon>
        <taxon>Gammaproteobacteria</taxon>
        <taxon>Kangiellales</taxon>
        <taxon>Kangiellaceae</taxon>
        <taxon>Kangiella</taxon>
    </lineage>
</organism>
<dbReference type="EMBL" id="BAAAFM010000003">
    <property type="protein sequence ID" value="GAA0208605.1"/>
    <property type="molecule type" value="Genomic_DNA"/>
</dbReference>
<evidence type="ECO:0008006" key="4">
    <source>
        <dbReference type="Google" id="ProtNLM"/>
    </source>
</evidence>
<dbReference type="PROSITE" id="PS51257">
    <property type="entry name" value="PROKAR_LIPOPROTEIN"/>
    <property type="match status" value="1"/>
</dbReference>
<sequence>MRFLKVIPLLLLSSLLLGACTSHYQGQNERVLIADNVEFELVSTIPFKNGLTLTQSATVTYNTETHDLIFHTEIRNRTLTMVGLTPTGTRLFTIVTKEGEIRAEGFSSIIESIKPQFLLADMQLSLWPMEQLQANISGAKYLEINALTRQMTTHNKALISIHYSEPDFLQGQIEFTHHQRGYTLSLTPIAVEYSTND</sequence>
<reference evidence="2 3" key="1">
    <citation type="journal article" date="2019" name="Int. J. Syst. Evol. Microbiol.">
        <title>The Global Catalogue of Microorganisms (GCM) 10K type strain sequencing project: providing services to taxonomists for standard genome sequencing and annotation.</title>
        <authorList>
            <consortium name="The Broad Institute Genomics Platform"/>
            <consortium name="The Broad Institute Genome Sequencing Center for Infectious Disease"/>
            <person name="Wu L."/>
            <person name="Ma J."/>
        </authorList>
    </citation>
    <scope>NUCLEOTIDE SEQUENCE [LARGE SCALE GENOMIC DNA]</scope>
    <source>
        <strain evidence="2 3">JCM 16211</strain>
    </source>
</reference>
<evidence type="ECO:0000313" key="2">
    <source>
        <dbReference type="EMBL" id="GAA0208605.1"/>
    </source>
</evidence>
<feature type="signal peptide" evidence="1">
    <location>
        <begin position="1"/>
        <end position="19"/>
    </location>
</feature>
<keyword evidence="3" id="KW-1185">Reference proteome</keyword>
<comment type="caution">
    <text evidence="2">The sequence shown here is derived from an EMBL/GenBank/DDBJ whole genome shotgun (WGS) entry which is preliminary data.</text>
</comment>
<evidence type="ECO:0000313" key="3">
    <source>
        <dbReference type="Proteomes" id="UP001501221"/>
    </source>
</evidence>
<gene>
    <name evidence="2" type="ORF">GCM10009123_15080</name>
</gene>
<dbReference type="RefSeq" id="WP_343988838.1">
    <property type="nucleotide sequence ID" value="NZ_BAAAFM010000003.1"/>
</dbReference>
<protein>
    <recommendedName>
        <fullName evidence="4">DUF3261 domain-containing protein</fullName>
    </recommendedName>
</protein>
<evidence type="ECO:0000256" key="1">
    <source>
        <dbReference type="SAM" id="SignalP"/>
    </source>
</evidence>
<dbReference type="Proteomes" id="UP001501221">
    <property type="component" value="Unassembled WGS sequence"/>
</dbReference>
<dbReference type="Pfam" id="PF11659">
    <property type="entry name" value="DUF3261"/>
    <property type="match status" value="1"/>
</dbReference>
<accession>A0ABN0T0Q1</accession>
<keyword evidence="1" id="KW-0732">Signal</keyword>